<proteinExistence type="predicted"/>
<evidence type="ECO:0000313" key="2">
    <source>
        <dbReference type="Proteomes" id="UP000218615"/>
    </source>
</evidence>
<evidence type="ECO:0000313" key="1">
    <source>
        <dbReference type="EMBL" id="SNQ59564.1"/>
    </source>
</evidence>
<dbReference type="RefSeq" id="WP_096203918.1">
    <property type="nucleotide sequence ID" value="NZ_FZMP01000028.1"/>
</dbReference>
<protein>
    <recommendedName>
        <fullName evidence="3">Hypervirulence associated protein TUDOR domain-containing protein</fullName>
    </recommendedName>
</protein>
<accession>A0A284VJW4</accession>
<evidence type="ECO:0008006" key="3">
    <source>
        <dbReference type="Google" id="ProtNLM"/>
    </source>
</evidence>
<keyword evidence="2" id="KW-1185">Reference proteome</keyword>
<dbReference type="AlphaFoldDB" id="A0A284VJW4"/>
<dbReference type="OrthoDB" id="150054at2157"/>
<reference evidence="2" key="1">
    <citation type="submission" date="2017-06" db="EMBL/GenBank/DDBJ databases">
        <authorList>
            <person name="Cremers G."/>
        </authorList>
    </citation>
    <scope>NUCLEOTIDE SEQUENCE [LARGE SCALE GENOMIC DNA]</scope>
</reference>
<sequence>MKYSTGDVVRFKIGRDDVQEGEVQVVEESHNEHILYINSFSGWAYKVSENRVISRIAGY</sequence>
<gene>
    <name evidence="1" type="ORF">MNV_1230005</name>
</gene>
<organism evidence="1 2">
    <name type="scientific">Candidatus Methanoperedens nitratireducens</name>
    <dbReference type="NCBI Taxonomy" id="1392998"/>
    <lineage>
        <taxon>Archaea</taxon>
        <taxon>Methanobacteriati</taxon>
        <taxon>Methanobacteriota</taxon>
        <taxon>Stenosarchaea group</taxon>
        <taxon>Methanomicrobia</taxon>
        <taxon>Methanosarcinales</taxon>
        <taxon>ANME-2 cluster</taxon>
        <taxon>Candidatus Methanoperedentaceae</taxon>
        <taxon>Candidatus Methanoperedens</taxon>
    </lineage>
</organism>
<dbReference type="EMBL" id="FZMP01000028">
    <property type="protein sequence ID" value="SNQ59564.1"/>
    <property type="molecule type" value="Genomic_DNA"/>
</dbReference>
<dbReference type="Proteomes" id="UP000218615">
    <property type="component" value="Unassembled WGS sequence"/>
</dbReference>
<name>A0A284VJW4_9EURY</name>